<dbReference type="SMART" id="SM00086">
    <property type="entry name" value="PAC"/>
    <property type="match status" value="1"/>
</dbReference>
<dbReference type="InterPro" id="IPR000014">
    <property type="entry name" value="PAS"/>
</dbReference>
<dbReference type="InterPro" id="IPR000160">
    <property type="entry name" value="GGDEF_dom"/>
</dbReference>
<feature type="domain" description="PAC" evidence="3">
    <location>
        <begin position="85"/>
        <end position="136"/>
    </location>
</feature>
<dbReference type="CDD" id="cd01949">
    <property type="entry name" value="GGDEF"/>
    <property type="match status" value="1"/>
</dbReference>
<comment type="catalytic activity">
    <reaction evidence="2">
        <text>2 GTP = 3',3'-c-di-GMP + 2 diphosphate</text>
        <dbReference type="Rhea" id="RHEA:24898"/>
        <dbReference type="ChEBI" id="CHEBI:33019"/>
        <dbReference type="ChEBI" id="CHEBI:37565"/>
        <dbReference type="ChEBI" id="CHEBI:58805"/>
        <dbReference type="EC" id="2.7.7.65"/>
    </reaction>
</comment>
<keyword evidence="6" id="KW-1185">Reference proteome</keyword>
<evidence type="ECO:0000313" key="6">
    <source>
        <dbReference type="Proteomes" id="UP001059950"/>
    </source>
</evidence>
<organism evidence="5 6">
    <name type="scientific">Amphritea atlantica</name>
    <dbReference type="NCBI Taxonomy" id="355243"/>
    <lineage>
        <taxon>Bacteria</taxon>
        <taxon>Pseudomonadati</taxon>
        <taxon>Pseudomonadota</taxon>
        <taxon>Gammaproteobacteria</taxon>
        <taxon>Oceanospirillales</taxon>
        <taxon>Oceanospirillaceae</taxon>
        <taxon>Amphritea</taxon>
    </lineage>
</organism>
<dbReference type="PANTHER" id="PTHR45138">
    <property type="entry name" value="REGULATORY COMPONENTS OF SENSORY TRANSDUCTION SYSTEM"/>
    <property type="match status" value="1"/>
</dbReference>
<dbReference type="InterPro" id="IPR029787">
    <property type="entry name" value="Nucleotide_cyclase"/>
</dbReference>
<dbReference type="InterPro" id="IPR035965">
    <property type="entry name" value="PAS-like_dom_sf"/>
</dbReference>
<dbReference type="InterPro" id="IPR013655">
    <property type="entry name" value="PAS_fold_3"/>
</dbReference>
<accession>A0ABY5GVC4</accession>
<dbReference type="InterPro" id="IPR000700">
    <property type="entry name" value="PAS-assoc_C"/>
</dbReference>
<dbReference type="EC" id="2.7.7.65" evidence="1"/>
<dbReference type="InterPro" id="IPR050469">
    <property type="entry name" value="Diguanylate_Cyclase"/>
</dbReference>
<name>A0ABY5GVC4_9GAMM</name>
<reference evidence="5" key="1">
    <citation type="submission" date="2021-04" db="EMBL/GenBank/DDBJ databases">
        <title>Oceanospirillales bacteria with DddD are important DMSP degraders in coastal seawater.</title>
        <authorList>
            <person name="Liu J."/>
        </authorList>
    </citation>
    <scope>NUCLEOTIDE SEQUENCE</scope>
    <source>
        <strain evidence="5">GY6</strain>
    </source>
</reference>
<feature type="domain" description="GGDEF" evidence="4">
    <location>
        <begin position="175"/>
        <end position="312"/>
    </location>
</feature>
<evidence type="ECO:0000256" key="1">
    <source>
        <dbReference type="ARBA" id="ARBA00012528"/>
    </source>
</evidence>
<dbReference type="Pfam" id="PF08447">
    <property type="entry name" value="PAS_3"/>
    <property type="match status" value="1"/>
</dbReference>
<dbReference type="PANTHER" id="PTHR45138:SF9">
    <property type="entry name" value="DIGUANYLATE CYCLASE DGCM-RELATED"/>
    <property type="match status" value="1"/>
</dbReference>
<evidence type="ECO:0000259" key="4">
    <source>
        <dbReference type="PROSITE" id="PS50887"/>
    </source>
</evidence>
<gene>
    <name evidence="5" type="ORF">KDX31_01425</name>
</gene>
<dbReference type="SUPFAM" id="SSF55785">
    <property type="entry name" value="PYP-like sensor domain (PAS domain)"/>
    <property type="match status" value="1"/>
</dbReference>
<dbReference type="Gene3D" id="3.30.450.20">
    <property type="entry name" value="PAS domain"/>
    <property type="match status" value="1"/>
</dbReference>
<dbReference type="CDD" id="cd00130">
    <property type="entry name" value="PAS"/>
    <property type="match status" value="1"/>
</dbReference>
<dbReference type="InterPro" id="IPR043128">
    <property type="entry name" value="Rev_trsase/Diguanyl_cyclase"/>
</dbReference>
<evidence type="ECO:0000256" key="2">
    <source>
        <dbReference type="ARBA" id="ARBA00034247"/>
    </source>
</evidence>
<dbReference type="Pfam" id="PF00990">
    <property type="entry name" value="GGDEF"/>
    <property type="match status" value="1"/>
</dbReference>
<evidence type="ECO:0000259" key="3">
    <source>
        <dbReference type="PROSITE" id="PS50113"/>
    </source>
</evidence>
<dbReference type="SUPFAM" id="SSF55073">
    <property type="entry name" value="Nucleotide cyclase"/>
    <property type="match status" value="1"/>
</dbReference>
<dbReference type="NCBIfam" id="TIGR00229">
    <property type="entry name" value="sensory_box"/>
    <property type="match status" value="1"/>
</dbReference>
<dbReference type="EMBL" id="CP073344">
    <property type="protein sequence ID" value="UTW03729.1"/>
    <property type="molecule type" value="Genomic_DNA"/>
</dbReference>
<dbReference type="InterPro" id="IPR001610">
    <property type="entry name" value="PAC"/>
</dbReference>
<dbReference type="Proteomes" id="UP001059950">
    <property type="component" value="Chromosome"/>
</dbReference>
<dbReference type="PROSITE" id="PS50887">
    <property type="entry name" value="GGDEF"/>
    <property type="match status" value="1"/>
</dbReference>
<sequence length="325" mass="36816">MESEDVINQEDDVYKTLLESTNAIPWKINWETKAFEYIGPQIEQLLGWSQDSWVSAQDWIDRIHMDERDQTAQYCINLCEKGTDHEADYRALTADGRYVWVRDVVHVIRKNDVTTELVGFMFDISERKALEEELQRANKKLEALSYLDGLTGVPNRRLYDQTLASEWARALRSGSSLSLIVIDIDHFKDYNDQCGHIQGDECLRQVAEALQSVAVRSTDFFARYGGEEFVLLLPDTAREAARDIAERCRRCILELALPHPASSTGPLLTISAGVASLEPQPGDDSTELFSTADRMLYQAKRNGRNRFACSWPIKTTDGETNQAAG</sequence>
<dbReference type="SMART" id="SM00267">
    <property type="entry name" value="GGDEF"/>
    <property type="match status" value="1"/>
</dbReference>
<dbReference type="Gene3D" id="3.30.70.270">
    <property type="match status" value="1"/>
</dbReference>
<proteinExistence type="predicted"/>
<dbReference type="PROSITE" id="PS50113">
    <property type="entry name" value="PAC"/>
    <property type="match status" value="1"/>
</dbReference>
<dbReference type="NCBIfam" id="TIGR00254">
    <property type="entry name" value="GGDEF"/>
    <property type="match status" value="1"/>
</dbReference>
<protein>
    <recommendedName>
        <fullName evidence="1">diguanylate cyclase</fullName>
        <ecNumber evidence="1">2.7.7.65</ecNumber>
    </recommendedName>
</protein>
<evidence type="ECO:0000313" key="5">
    <source>
        <dbReference type="EMBL" id="UTW03729.1"/>
    </source>
</evidence>